<gene>
    <name evidence="2" type="ORF">COCMIDRAFT_83100</name>
</gene>
<reference evidence="2 3" key="1">
    <citation type="journal article" date="2013" name="PLoS Genet.">
        <title>Comparative genome structure, secondary metabolite, and effector coding capacity across Cochliobolus pathogens.</title>
        <authorList>
            <person name="Condon B.J."/>
            <person name="Leng Y."/>
            <person name="Wu D."/>
            <person name="Bushley K.E."/>
            <person name="Ohm R.A."/>
            <person name="Otillar R."/>
            <person name="Martin J."/>
            <person name="Schackwitz W."/>
            <person name="Grimwood J."/>
            <person name="MohdZainudin N."/>
            <person name="Xue C."/>
            <person name="Wang R."/>
            <person name="Manning V.A."/>
            <person name="Dhillon B."/>
            <person name="Tu Z.J."/>
            <person name="Steffenson B.J."/>
            <person name="Salamov A."/>
            <person name="Sun H."/>
            <person name="Lowry S."/>
            <person name="LaButti K."/>
            <person name="Han J."/>
            <person name="Copeland A."/>
            <person name="Lindquist E."/>
            <person name="Barry K."/>
            <person name="Schmutz J."/>
            <person name="Baker S.E."/>
            <person name="Ciuffetti L.M."/>
            <person name="Grigoriev I.V."/>
            <person name="Zhong S."/>
            <person name="Turgeon B.G."/>
        </authorList>
    </citation>
    <scope>NUCLEOTIDE SEQUENCE [LARGE SCALE GENOMIC DNA]</scope>
    <source>
        <strain evidence="2 3">ATCC 44560</strain>
    </source>
</reference>
<name>W6ZJ42_COCMI</name>
<dbReference type="EMBL" id="KI963926">
    <property type="protein sequence ID" value="EUC50050.1"/>
    <property type="molecule type" value="Genomic_DNA"/>
</dbReference>
<proteinExistence type="predicted"/>
<evidence type="ECO:0000313" key="3">
    <source>
        <dbReference type="Proteomes" id="UP000054032"/>
    </source>
</evidence>
<evidence type="ECO:0000256" key="1">
    <source>
        <dbReference type="SAM" id="Phobius"/>
    </source>
</evidence>
<keyword evidence="1" id="KW-0812">Transmembrane</keyword>
<dbReference type="KEGG" id="bor:COCMIDRAFT_83100"/>
<dbReference type="OrthoDB" id="3682307at2759"/>
<dbReference type="HOGENOM" id="CLU_2589565_0_0_1"/>
<dbReference type="Proteomes" id="UP000054032">
    <property type="component" value="Unassembled WGS sequence"/>
</dbReference>
<keyword evidence="1" id="KW-0472">Membrane</keyword>
<accession>W6ZJ42</accession>
<feature type="transmembrane region" description="Helical" evidence="1">
    <location>
        <begin position="38"/>
        <end position="55"/>
    </location>
</feature>
<keyword evidence="3" id="KW-1185">Reference proteome</keyword>
<dbReference type="RefSeq" id="XP_007683446.1">
    <property type="nucleotide sequence ID" value="XM_007685256.1"/>
</dbReference>
<protein>
    <submittedName>
        <fullName evidence="2">Uncharacterized protein</fullName>
    </submittedName>
</protein>
<keyword evidence="1" id="KW-1133">Transmembrane helix</keyword>
<organism evidence="2 3">
    <name type="scientific">Bipolaris oryzae ATCC 44560</name>
    <dbReference type="NCBI Taxonomy" id="930090"/>
    <lineage>
        <taxon>Eukaryota</taxon>
        <taxon>Fungi</taxon>
        <taxon>Dikarya</taxon>
        <taxon>Ascomycota</taxon>
        <taxon>Pezizomycotina</taxon>
        <taxon>Dothideomycetes</taxon>
        <taxon>Pleosporomycetidae</taxon>
        <taxon>Pleosporales</taxon>
        <taxon>Pleosporineae</taxon>
        <taxon>Pleosporaceae</taxon>
        <taxon>Bipolaris</taxon>
    </lineage>
</organism>
<sequence length="73" mass="8339">MSLLLNDEREWVATGCHASQKGRRSARFDDDLCLHGNWASFVAYYDTILLWFLIINRAMSGVKIASMPLEVYA</sequence>
<dbReference type="GeneID" id="19126187"/>
<dbReference type="AlphaFoldDB" id="W6ZJ42"/>
<evidence type="ECO:0000313" key="2">
    <source>
        <dbReference type="EMBL" id="EUC50050.1"/>
    </source>
</evidence>